<evidence type="ECO:0000256" key="5">
    <source>
        <dbReference type="ARBA" id="ARBA00022801"/>
    </source>
</evidence>
<evidence type="ECO:0000256" key="2">
    <source>
        <dbReference type="ARBA" id="ARBA00006745"/>
    </source>
</evidence>
<dbReference type="InterPro" id="IPR011059">
    <property type="entry name" value="Metal-dep_hydrolase_composite"/>
</dbReference>
<organism evidence="10 11">
    <name type="scientific">Solimonas marina</name>
    <dbReference type="NCBI Taxonomy" id="2714601"/>
    <lineage>
        <taxon>Bacteria</taxon>
        <taxon>Pseudomonadati</taxon>
        <taxon>Pseudomonadota</taxon>
        <taxon>Gammaproteobacteria</taxon>
        <taxon>Nevskiales</taxon>
        <taxon>Nevskiaceae</taxon>
        <taxon>Solimonas</taxon>
    </lineage>
</organism>
<evidence type="ECO:0000256" key="1">
    <source>
        <dbReference type="ARBA" id="ARBA00004984"/>
    </source>
</evidence>
<dbReference type="SUPFAM" id="SSF51338">
    <property type="entry name" value="Composite domain of metallo-dependent hydrolases"/>
    <property type="match status" value="1"/>
</dbReference>
<evidence type="ECO:0000256" key="6">
    <source>
        <dbReference type="ARBA" id="ARBA00022833"/>
    </source>
</evidence>
<feature type="domain" description="Amidohydrolase-related" evidence="9">
    <location>
        <begin position="70"/>
        <end position="429"/>
    </location>
</feature>
<dbReference type="GO" id="GO:0008270">
    <property type="term" value="F:zinc ion binding"/>
    <property type="evidence" value="ECO:0007669"/>
    <property type="project" value="UniProtKB-UniRule"/>
</dbReference>
<dbReference type="InterPro" id="IPR032466">
    <property type="entry name" value="Metal_Hydrolase"/>
</dbReference>
<dbReference type="GO" id="GO:0006147">
    <property type="term" value="P:guanine catabolic process"/>
    <property type="evidence" value="ECO:0007669"/>
    <property type="project" value="UniProtKB-UniRule"/>
</dbReference>
<comment type="function">
    <text evidence="8">Catalyzes the hydrolytic deamination of guanine, producing xanthine and ammonia.</text>
</comment>
<sequence length="439" mass="48178">MSASLQAHRGAVLYFTDDPRDGDGSGQVVHHEDGLLVVEHGRVQAVGPADALLATLPADITLIDHGSDLLMPGLIDTHIHFPQTEVIGSGGRQLLDWLDDYVFAVERRFGDPAYAREVAEVFLDELLRNGTTTALVFCTVHKTSVDAFFAAAARRGLRMIAGKVLMDRNCPEYLRDTADDGARETRELIEAWHGTERLSVAITPRFAPTSTPEQLAAAGRLAAEYPSTYIHSHLAENPSEIAWVRELFPERRSYLDVYDHYGLLRERAVYAHAIHLDQTDRRRMADCGACAAHSPTSNLYLGSGLFDFDASDAAGLRFGVATDVGGGTSFSMLRTLGEAYKVAQMKGQRLTPLRAFYLATLGNARILQLQDRIGTFAPGSEADFIAVDLQATPLLARRLRACRTLSEKLLVLMTLGDERAVRQTYIGGNEAVIHDQNES</sequence>
<dbReference type="FunFam" id="3.20.20.140:FF:000022">
    <property type="entry name" value="Guanine deaminase"/>
    <property type="match status" value="1"/>
</dbReference>
<dbReference type="PANTHER" id="PTHR11271:SF6">
    <property type="entry name" value="GUANINE DEAMINASE"/>
    <property type="match status" value="1"/>
</dbReference>
<keyword evidence="5 8" id="KW-0378">Hydrolase</keyword>
<gene>
    <name evidence="10" type="primary">guaD</name>
    <name evidence="10" type="ORF">G7Y82_18150</name>
</gene>
<dbReference type="CDD" id="cd01303">
    <property type="entry name" value="GDEase"/>
    <property type="match status" value="1"/>
</dbReference>
<comment type="pathway">
    <text evidence="1 8">Purine metabolism; guanine degradation; xanthine from guanine: step 1/1.</text>
</comment>
<evidence type="ECO:0000259" key="9">
    <source>
        <dbReference type="Pfam" id="PF01979"/>
    </source>
</evidence>
<dbReference type="Gene3D" id="3.20.20.140">
    <property type="entry name" value="Metal-dependent hydrolases"/>
    <property type="match status" value="1"/>
</dbReference>
<proteinExistence type="inferred from homology"/>
<evidence type="ECO:0000256" key="3">
    <source>
        <dbReference type="ARBA" id="ARBA00012781"/>
    </source>
</evidence>
<dbReference type="NCBIfam" id="TIGR02967">
    <property type="entry name" value="guan_deamin"/>
    <property type="match status" value="1"/>
</dbReference>
<comment type="catalytic activity">
    <reaction evidence="8">
        <text>guanine + H2O + H(+) = xanthine + NH4(+)</text>
        <dbReference type="Rhea" id="RHEA:14665"/>
        <dbReference type="ChEBI" id="CHEBI:15377"/>
        <dbReference type="ChEBI" id="CHEBI:15378"/>
        <dbReference type="ChEBI" id="CHEBI:16235"/>
        <dbReference type="ChEBI" id="CHEBI:17712"/>
        <dbReference type="ChEBI" id="CHEBI:28938"/>
        <dbReference type="EC" id="3.5.4.3"/>
    </reaction>
</comment>
<keyword evidence="6 8" id="KW-0862">Zinc</keyword>
<dbReference type="SUPFAM" id="SSF51556">
    <property type="entry name" value="Metallo-dependent hydrolases"/>
    <property type="match status" value="1"/>
</dbReference>
<comment type="caution">
    <text evidence="10">The sequence shown here is derived from an EMBL/GenBank/DDBJ whole genome shotgun (WGS) entry which is preliminary data.</text>
</comment>
<evidence type="ECO:0000256" key="4">
    <source>
        <dbReference type="ARBA" id="ARBA00022723"/>
    </source>
</evidence>
<dbReference type="Proteomes" id="UP000653472">
    <property type="component" value="Unassembled WGS sequence"/>
</dbReference>
<evidence type="ECO:0000256" key="8">
    <source>
        <dbReference type="RuleBase" id="RU366009"/>
    </source>
</evidence>
<dbReference type="EMBL" id="JAAVXB010000013">
    <property type="protein sequence ID" value="NKF24239.1"/>
    <property type="molecule type" value="Genomic_DNA"/>
</dbReference>
<reference evidence="10" key="1">
    <citation type="submission" date="2020-03" db="EMBL/GenBank/DDBJ databases">
        <title>Solimonas marina sp. nov., isolated from deep seawater of the Pacific Ocean.</title>
        <authorList>
            <person name="Liu X."/>
            <person name="Lai Q."/>
            <person name="Sun F."/>
            <person name="Gai Y."/>
            <person name="Li G."/>
            <person name="Shao Z."/>
        </authorList>
    </citation>
    <scope>NUCLEOTIDE SEQUENCE</scope>
    <source>
        <strain evidence="10">C16B3</strain>
    </source>
</reference>
<dbReference type="Pfam" id="PF01979">
    <property type="entry name" value="Amidohydro_1"/>
    <property type="match status" value="1"/>
</dbReference>
<dbReference type="Gene3D" id="2.30.40.10">
    <property type="entry name" value="Urease, subunit C, domain 1"/>
    <property type="match status" value="1"/>
</dbReference>
<dbReference type="PANTHER" id="PTHR11271">
    <property type="entry name" value="GUANINE DEAMINASE"/>
    <property type="match status" value="1"/>
</dbReference>
<dbReference type="GO" id="GO:0008892">
    <property type="term" value="F:guanine deaminase activity"/>
    <property type="evidence" value="ECO:0007669"/>
    <property type="project" value="UniProtKB-UniRule"/>
</dbReference>
<dbReference type="GO" id="GO:0005829">
    <property type="term" value="C:cytosol"/>
    <property type="evidence" value="ECO:0007669"/>
    <property type="project" value="TreeGrafter"/>
</dbReference>
<name>A0A969WCX8_9GAMM</name>
<dbReference type="InterPro" id="IPR006680">
    <property type="entry name" value="Amidohydro-rel"/>
</dbReference>
<evidence type="ECO:0000313" key="11">
    <source>
        <dbReference type="Proteomes" id="UP000653472"/>
    </source>
</evidence>
<dbReference type="RefSeq" id="WP_168149566.1">
    <property type="nucleotide sequence ID" value="NZ_JAAVXB010000013.1"/>
</dbReference>
<comment type="similarity">
    <text evidence="2 8">Belongs to the metallo-dependent hydrolases superfamily. ATZ/TRZ family.</text>
</comment>
<comment type="cofactor">
    <cofactor evidence="8">
        <name>Zn(2+)</name>
        <dbReference type="ChEBI" id="CHEBI:29105"/>
    </cofactor>
    <text evidence="8">Binds 1 zinc ion per subunit.</text>
</comment>
<dbReference type="InterPro" id="IPR051607">
    <property type="entry name" value="Metallo-dep_hydrolases"/>
</dbReference>
<keyword evidence="4 8" id="KW-0479">Metal-binding</keyword>
<dbReference type="EC" id="3.5.4.3" evidence="3 7"/>
<evidence type="ECO:0000256" key="7">
    <source>
        <dbReference type="NCBIfam" id="TIGR02967"/>
    </source>
</evidence>
<dbReference type="NCBIfam" id="NF006679">
    <property type="entry name" value="PRK09228.1"/>
    <property type="match status" value="1"/>
</dbReference>
<keyword evidence="11" id="KW-1185">Reference proteome</keyword>
<evidence type="ECO:0000313" key="10">
    <source>
        <dbReference type="EMBL" id="NKF24239.1"/>
    </source>
</evidence>
<dbReference type="InterPro" id="IPR014311">
    <property type="entry name" value="Guanine_deaminase"/>
</dbReference>
<dbReference type="AlphaFoldDB" id="A0A969WCX8"/>
<accession>A0A969WCX8</accession>
<protein>
    <recommendedName>
        <fullName evidence="3 7">Guanine deaminase</fullName>
        <shortName evidence="8">Guanase</shortName>
        <ecNumber evidence="3 7">3.5.4.3</ecNumber>
    </recommendedName>
    <alternativeName>
        <fullName evidence="8">Guanine aminohydrolase</fullName>
    </alternativeName>
</protein>